<dbReference type="Proteomes" id="UP000559860">
    <property type="component" value="Unassembled WGS sequence"/>
</dbReference>
<dbReference type="EMBL" id="JABEQD010000012">
    <property type="protein sequence ID" value="MBB2169666.1"/>
    <property type="molecule type" value="Genomic_DNA"/>
</dbReference>
<dbReference type="AlphaFoldDB" id="A0A7W4IV78"/>
<sequence length="185" mass="19911">MTRRGWFFTTYFAVLSVGVSLAFHPAPRVIWNATASVPVGLYRLRPDPAPQVGDVVALRLSDVPANLMARRGYLPFGVPLLKPVAAITGQIVCRFGPHVIIDGTPAGDAKPVDHRGRPLPVWQGCRRLDSGQVFVMNPAEPRSLDGRYFGPLPVSAVIGRATPLWLPPGPEDAATPAFTPSSKGR</sequence>
<evidence type="ECO:0000259" key="1">
    <source>
        <dbReference type="Pfam" id="PF10502"/>
    </source>
</evidence>
<proteinExistence type="predicted"/>
<gene>
    <name evidence="2" type="ORF">HLH36_15140</name>
</gene>
<dbReference type="RefSeq" id="WP_182987170.1">
    <property type="nucleotide sequence ID" value="NZ_JABEQD010000012.1"/>
</dbReference>
<evidence type="ECO:0000313" key="2">
    <source>
        <dbReference type="EMBL" id="MBB2169666.1"/>
    </source>
</evidence>
<accession>A0A7W4IV78</accession>
<dbReference type="GO" id="GO:0004252">
    <property type="term" value="F:serine-type endopeptidase activity"/>
    <property type="evidence" value="ECO:0007669"/>
    <property type="project" value="InterPro"/>
</dbReference>
<reference evidence="2 3" key="1">
    <citation type="submission" date="2020-04" db="EMBL/GenBank/DDBJ databases">
        <title>Description of novel Gluconacetobacter.</title>
        <authorList>
            <person name="Sombolestani A."/>
        </authorList>
    </citation>
    <scope>NUCLEOTIDE SEQUENCE [LARGE SCALE GENOMIC DNA]</scope>
    <source>
        <strain evidence="2 3">LMG 27801</strain>
    </source>
</reference>
<organism evidence="2 3">
    <name type="scientific">Gluconacetobacter aggeris</name>
    <dbReference type="NCBI Taxonomy" id="1286186"/>
    <lineage>
        <taxon>Bacteria</taxon>
        <taxon>Pseudomonadati</taxon>
        <taxon>Pseudomonadota</taxon>
        <taxon>Alphaproteobacteria</taxon>
        <taxon>Acetobacterales</taxon>
        <taxon>Acetobacteraceae</taxon>
        <taxon>Gluconacetobacter</taxon>
    </lineage>
</organism>
<keyword evidence="3" id="KW-1185">Reference proteome</keyword>
<evidence type="ECO:0000313" key="3">
    <source>
        <dbReference type="Proteomes" id="UP000559860"/>
    </source>
</evidence>
<protein>
    <submittedName>
        <fullName evidence="2">S26 family signal peptidase</fullName>
    </submittedName>
</protein>
<comment type="caution">
    <text evidence="2">The sequence shown here is derived from an EMBL/GenBank/DDBJ whole genome shotgun (WGS) entry which is preliminary data.</text>
</comment>
<dbReference type="Pfam" id="PF10502">
    <property type="entry name" value="Peptidase_S26"/>
    <property type="match status" value="1"/>
</dbReference>
<name>A0A7W4IV78_9PROT</name>
<dbReference type="InterPro" id="IPR019533">
    <property type="entry name" value="Peptidase_S26"/>
</dbReference>
<feature type="domain" description="Peptidase S26" evidence="1">
    <location>
        <begin position="6"/>
        <end position="165"/>
    </location>
</feature>
<dbReference type="SUPFAM" id="SSF51306">
    <property type="entry name" value="LexA/Signal peptidase"/>
    <property type="match status" value="1"/>
</dbReference>
<dbReference type="InterPro" id="IPR036286">
    <property type="entry name" value="LexA/Signal_pep-like_sf"/>
</dbReference>
<dbReference type="Gene3D" id="2.10.109.10">
    <property type="entry name" value="Umud Fragment, subunit A"/>
    <property type="match status" value="1"/>
</dbReference>
<dbReference type="GO" id="GO:0006465">
    <property type="term" value="P:signal peptide processing"/>
    <property type="evidence" value="ECO:0007669"/>
    <property type="project" value="InterPro"/>
</dbReference>